<dbReference type="InterPro" id="IPR010345">
    <property type="entry name" value="IL-17_fam"/>
</dbReference>
<sequence length="146" mass="16533">EEMRPLYDVLLLLLLCCLGLLTPSAIWGMPMDNECIDTMSCTEILTQLYSQLLTIPNQIHERSIAPWTYQKKIDPYRVPPTIYEAKCLTSHSCMGPDGSTSLETIPISVKIPVLKENMYKKCTSLEFETITIACLCAVPRNSDLRF</sequence>
<comment type="subcellular location">
    <subcellularLocation>
        <location evidence="1">Secreted</location>
    </subcellularLocation>
</comment>
<feature type="chain" id="PRO_5034358810" description="Interleukin-17A" evidence="5">
    <location>
        <begin position="29"/>
        <end position="146"/>
    </location>
</feature>
<evidence type="ECO:0000313" key="6">
    <source>
        <dbReference type="Ensembl" id="ENSSFOP00015046672.1"/>
    </source>
</evidence>
<dbReference type="Pfam" id="PF06083">
    <property type="entry name" value="IL17"/>
    <property type="match status" value="1"/>
</dbReference>
<comment type="similarity">
    <text evidence="2">Belongs to the IL-17 family.</text>
</comment>
<evidence type="ECO:0000256" key="5">
    <source>
        <dbReference type="SAM" id="SignalP"/>
    </source>
</evidence>
<evidence type="ECO:0000256" key="4">
    <source>
        <dbReference type="ARBA" id="ARBA00022729"/>
    </source>
</evidence>
<reference evidence="6" key="3">
    <citation type="submission" date="2025-09" db="UniProtKB">
        <authorList>
            <consortium name="Ensembl"/>
        </authorList>
    </citation>
    <scope>IDENTIFICATION</scope>
</reference>
<protein>
    <recommendedName>
        <fullName evidence="8">Interleukin-17A</fullName>
    </recommendedName>
</protein>
<accession>A0A8C9T3U7</accession>
<reference evidence="6" key="2">
    <citation type="submission" date="2025-08" db="UniProtKB">
        <authorList>
            <consortium name="Ensembl"/>
        </authorList>
    </citation>
    <scope>IDENTIFICATION</scope>
</reference>
<feature type="signal peptide" evidence="5">
    <location>
        <begin position="1"/>
        <end position="28"/>
    </location>
</feature>
<evidence type="ECO:0000256" key="2">
    <source>
        <dbReference type="ARBA" id="ARBA00007236"/>
    </source>
</evidence>
<dbReference type="SUPFAM" id="SSF57501">
    <property type="entry name" value="Cystine-knot cytokines"/>
    <property type="match status" value="1"/>
</dbReference>
<dbReference type="GeneTree" id="ENSGT01150000289611"/>
<name>A0A8C9T3U7_SCLFO</name>
<dbReference type="OrthoDB" id="6093351at2759"/>
<dbReference type="AlphaFoldDB" id="A0A8C9T3U7"/>
<keyword evidence="4 5" id="KW-0732">Signal</keyword>
<dbReference type="GO" id="GO:0005576">
    <property type="term" value="C:extracellular region"/>
    <property type="evidence" value="ECO:0007669"/>
    <property type="project" value="UniProtKB-SubCell"/>
</dbReference>
<reference evidence="6 7" key="1">
    <citation type="submission" date="2019-04" db="EMBL/GenBank/DDBJ databases">
        <authorList>
            <consortium name="Wellcome Sanger Institute Data Sharing"/>
        </authorList>
    </citation>
    <scope>NUCLEOTIDE SEQUENCE [LARGE SCALE GENOMIC DNA]</scope>
</reference>
<dbReference type="Gene3D" id="2.10.90.10">
    <property type="entry name" value="Cystine-knot cytokines"/>
    <property type="match status" value="1"/>
</dbReference>
<dbReference type="Proteomes" id="UP000694397">
    <property type="component" value="Chromosome 21"/>
</dbReference>
<dbReference type="InterPro" id="IPR029034">
    <property type="entry name" value="Cystine-knot_cytokine"/>
</dbReference>
<organism evidence="6 7">
    <name type="scientific">Scleropages formosus</name>
    <name type="common">Asian bonytongue</name>
    <name type="synonym">Osteoglossum formosum</name>
    <dbReference type="NCBI Taxonomy" id="113540"/>
    <lineage>
        <taxon>Eukaryota</taxon>
        <taxon>Metazoa</taxon>
        <taxon>Chordata</taxon>
        <taxon>Craniata</taxon>
        <taxon>Vertebrata</taxon>
        <taxon>Euteleostomi</taxon>
        <taxon>Actinopterygii</taxon>
        <taxon>Neopterygii</taxon>
        <taxon>Teleostei</taxon>
        <taxon>Osteoglossocephala</taxon>
        <taxon>Osteoglossomorpha</taxon>
        <taxon>Osteoglossiformes</taxon>
        <taxon>Osteoglossidae</taxon>
        <taxon>Scleropages</taxon>
    </lineage>
</organism>
<evidence type="ECO:0000313" key="7">
    <source>
        <dbReference type="Proteomes" id="UP000694397"/>
    </source>
</evidence>
<evidence type="ECO:0008006" key="8">
    <source>
        <dbReference type="Google" id="ProtNLM"/>
    </source>
</evidence>
<proteinExistence type="inferred from homology"/>
<dbReference type="GO" id="GO:0005125">
    <property type="term" value="F:cytokine activity"/>
    <property type="evidence" value="ECO:0007669"/>
    <property type="project" value="InterPro"/>
</dbReference>
<evidence type="ECO:0000256" key="3">
    <source>
        <dbReference type="ARBA" id="ARBA00022525"/>
    </source>
</evidence>
<evidence type="ECO:0000256" key="1">
    <source>
        <dbReference type="ARBA" id="ARBA00004613"/>
    </source>
</evidence>
<keyword evidence="3" id="KW-0964">Secreted</keyword>
<dbReference type="Ensembl" id="ENSSFOT00015054574.1">
    <property type="protein sequence ID" value="ENSSFOP00015046672.1"/>
    <property type="gene ID" value="ENSSFOG00015015252.2"/>
</dbReference>
<keyword evidence="7" id="KW-1185">Reference proteome</keyword>